<evidence type="ECO:0000313" key="7">
    <source>
        <dbReference type="Proteomes" id="UP000433652"/>
    </source>
</evidence>
<keyword evidence="4" id="KW-0963">Cytoplasm</keyword>
<evidence type="ECO:0000256" key="4">
    <source>
        <dbReference type="ARBA" id="ARBA00022490"/>
    </source>
</evidence>
<comment type="similarity">
    <text evidence="2">Belongs to the RecX family.</text>
</comment>
<keyword evidence="7" id="KW-1185">Reference proteome</keyword>
<sequence length="190" mass="21054">MSDHSGPARGRKRPPKPLDSARFEELALSYVARFSTSAAKFERYLVRKLRERGWDGEGDPPVAATVERYVELGYIDDEAYARMKSGSLLRRGYGGRRVRQALGEAGIAEDLRERAMPGERAAREAAMAYATRRRFGPFGLEAPDPDRRQKQIAAMVRAGHGFDAARALIDAPSAAEAEQWLAEAGDEEDN</sequence>
<gene>
    <name evidence="6" type="ORF">GRI89_05210</name>
</gene>
<evidence type="ECO:0000256" key="1">
    <source>
        <dbReference type="ARBA" id="ARBA00004496"/>
    </source>
</evidence>
<protein>
    <recommendedName>
        <fullName evidence="3">Regulatory protein RecX</fullName>
    </recommendedName>
</protein>
<proteinExistence type="inferred from homology"/>
<dbReference type="Pfam" id="PF02631">
    <property type="entry name" value="RecX_HTH2"/>
    <property type="match status" value="1"/>
</dbReference>
<dbReference type="Proteomes" id="UP000433652">
    <property type="component" value="Unassembled WGS sequence"/>
</dbReference>
<accession>A0A6I4SVZ4</accession>
<dbReference type="InterPro" id="IPR053924">
    <property type="entry name" value="RecX_HTH_2nd"/>
</dbReference>
<dbReference type="InterPro" id="IPR036388">
    <property type="entry name" value="WH-like_DNA-bd_sf"/>
</dbReference>
<dbReference type="EMBL" id="WTYM01000031">
    <property type="protein sequence ID" value="MXO58936.1"/>
    <property type="molecule type" value="Genomic_DNA"/>
</dbReference>
<dbReference type="OrthoDB" id="7432442at2"/>
<evidence type="ECO:0000259" key="5">
    <source>
        <dbReference type="Pfam" id="PF02631"/>
    </source>
</evidence>
<dbReference type="AlphaFoldDB" id="A0A6I4SVZ4"/>
<name>A0A6I4SVZ4_9SPHN</name>
<evidence type="ECO:0000313" key="6">
    <source>
        <dbReference type="EMBL" id="MXO58936.1"/>
    </source>
</evidence>
<comment type="caution">
    <text evidence="6">The sequence shown here is derived from an EMBL/GenBank/DDBJ whole genome shotgun (WGS) entry which is preliminary data.</text>
</comment>
<feature type="domain" description="RecX second three-helical" evidence="5">
    <location>
        <begin position="76"/>
        <end position="116"/>
    </location>
</feature>
<evidence type="ECO:0000256" key="3">
    <source>
        <dbReference type="ARBA" id="ARBA00018111"/>
    </source>
</evidence>
<comment type="subcellular location">
    <subcellularLocation>
        <location evidence="1">Cytoplasm</location>
    </subcellularLocation>
</comment>
<evidence type="ECO:0000256" key="2">
    <source>
        <dbReference type="ARBA" id="ARBA00009695"/>
    </source>
</evidence>
<reference evidence="6 7" key="1">
    <citation type="submission" date="2019-12" db="EMBL/GenBank/DDBJ databases">
        <title>Genomic-based taxomic classification of the family Erythrobacteraceae.</title>
        <authorList>
            <person name="Xu L."/>
        </authorList>
    </citation>
    <scope>NUCLEOTIDE SEQUENCE [LARGE SCALE GENOMIC DNA]</scope>
    <source>
        <strain evidence="6 7">MCCC 1K01500</strain>
    </source>
</reference>
<dbReference type="GO" id="GO:0005737">
    <property type="term" value="C:cytoplasm"/>
    <property type="evidence" value="ECO:0007669"/>
    <property type="project" value="UniProtKB-SubCell"/>
</dbReference>
<dbReference type="Gene3D" id="1.10.10.10">
    <property type="entry name" value="Winged helix-like DNA-binding domain superfamily/Winged helix DNA-binding domain"/>
    <property type="match status" value="1"/>
</dbReference>
<organism evidence="6 7">
    <name type="scientific">Croceibacterium salegens</name>
    <dbReference type="NCBI Taxonomy" id="1737568"/>
    <lineage>
        <taxon>Bacteria</taxon>
        <taxon>Pseudomonadati</taxon>
        <taxon>Pseudomonadota</taxon>
        <taxon>Alphaproteobacteria</taxon>
        <taxon>Sphingomonadales</taxon>
        <taxon>Erythrobacteraceae</taxon>
        <taxon>Croceibacterium</taxon>
    </lineage>
</organism>